<protein>
    <submittedName>
        <fullName evidence="1">Uncharacterized protein</fullName>
    </submittedName>
</protein>
<accession>A0A8J6T431</accession>
<reference evidence="1 2" key="1">
    <citation type="submission" date="2020-08" db="EMBL/GenBank/DDBJ databases">
        <title>Bridging the membrane lipid divide: bacteria of the FCB group superphylum have the potential to synthesize archaeal ether lipids.</title>
        <authorList>
            <person name="Villanueva L."/>
            <person name="Von Meijenfeldt F.A.B."/>
            <person name="Westbye A.B."/>
            <person name="Yadav S."/>
            <person name="Hopmans E.C."/>
            <person name="Dutilh B.E."/>
            <person name="Sinninghe Damste J.S."/>
        </authorList>
    </citation>
    <scope>NUCLEOTIDE SEQUENCE [LARGE SCALE GENOMIC DNA]</scope>
    <source>
        <strain evidence="1">NIOZ-UU27</strain>
    </source>
</reference>
<gene>
    <name evidence="1" type="ORF">H8E19_14185</name>
</gene>
<evidence type="ECO:0000313" key="1">
    <source>
        <dbReference type="EMBL" id="MBC8178550.1"/>
    </source>
</evidence>
<organism evidence="1 2">
    <name type="scientific">Candidatus Desulfacyla euxinica</name>
    <dbReference type="NCBI Taxonomy" id="2841693"/>
    <lineage>
        <taxon>Bacteria</taxon>
        <taxon>Deltaproteobacteria</taxon>
        <taxon>Candidatus Desulfacyla</taxon>
    </lineage>
</organism>
<dbReference type="EMBL" id="JACNJD010000287">
    <property type="protein sequence ID" value="MBC8178550.1"/>
    <property type="molecule type" value="Genomic_DNA"/>
</dbReference>
<evidence type="ECO:0000313" key="2">
    <source>
        <dbReference type="Proteomes" id="UP000650524"/>
    </source>
</evidence>
<name>A0A8J6T431_9DELT</name>
<dbReference type="Proteomes" id="UP000650524">
    <property type="component" value="Unassembled WGS sequence"/>
</dbReference>
<sequence length="606" mass="69938">MELNGKTKIEWNNIRMVPILHNWVEFALEVRREFQEFKPDHVAVEYPDTLREKIIDGVKRLPLLSVVHYEEQDGAFTYLLLEPTDGQIEAIRLGLSEHIPLHFIDRDTEGYPPDFSPMPDPYAITRIGHLVYCQARIRMGRDHAPSPEDTLREKTMAYHLQQLSKTGKRILFVGGLSHTRGILDMLDEPQTHVIGRRSRKGIGLAHLHRDSSREIMGEMPFLAAAYEGGRSGLEELDRLKINSQLIDIAKKRHWKKSKEELSHGQVRILNRFARNYAFLTGNLVPSFYQLIVAARGAVDDNFAYEVWEKGGDYPWQTEEPGIPVLRLKGEDLFLDNKRIRFHRQLKTLRRRLVPVPVKKKKRDGHPDEWRKDFKGFSICSYPPEDIAIEGYGHYLRKKALEIKTEENMRIEPFTCSILDGLDIRETIREWGSGTIYVRAERPLKGKVGSVVVIFDPDLPNRDGGEDFPWCVTWLGEHNQESDMSFYSTPAGEVMDGPGISRCQYGGFMLTYPPLRVYDIWRDPFFGFARNKPEKLLMAALDYSLEKHVVYVAATPPSGWCRSMAARLGKKIIYLPIGTFSPVTLKKIRQFHVLDGHPVRRYARNYI</sequence>
<dbReference type="AlphaFoldDB" id="A0A8J6T431"/>
<proteinExistence type="predicted"/>
<comment type="caution">
    <text evidence="1">The sequence shown here is derived from an EMBL/GenBank/DDBJ whole genome shotgun (WGS) entry which is preliminary data.</text>
</comment>